<organism evidence="8 9">
    <name type="scientific">Anaerolinea thermophila</name>
    <dbReference type="NCBI Taxonomy" id="167964"/>
    <lineage>
        <taxon>Bacteria</taxon>
        <taxon>Bacillati</taxon>
        <taxon>Chloroflexota</taxon>
        <taxon>Anaerolineae</taxon>
        <taxon>Anaerolineales</taxon>
        <taxon>Anaerolineaceae</taxon>
        <taxon>Anaerolinea</taxon>
    </lineage>
</organism>
<dbReference type="GO" id="GO:0006412">
    <property type="term" value="P:translation"/>
    <property type="evidence" value="ECO:0007669"/>
    <property type="project" value="UniProtKB-UniRule"/>
</dbReference>
<accession>A0A117LGP6</accession>
<dbReference type="InterPro" id="IPR005706">
    <property type="entry name" value="Ribosomal_uS2_bac/mit/plastid"/>
</dbReference>
<dbReference type="HAMAP" id="MF_00291_B">
    <property type="entry name" value="Ribosomal_uS2_B"/>
    <property type="match status" value="1"/>
</dbReference>
<dbReference type="Gene3D" id="3.40.50.10490">
    <property type="entry name" value="Glucose-6-phosphate isomerase like protein, domain 1"/>
    <property type="match status" value="1"/>
</dbReference>
<evidence type="ECO:0000256" key="4">
    <source>
        <dbReference type="ARBA" id="ARBA00035256"/>
    </source>
</evidence>
<evidence type="ECO:0000256" key="5">
    <source>
        <dbReference type="HAMAP-Rule" id="MF_00291"/>
    </source>
</evidence>
<dbReference type="PANTHER" id="PTHR12534">
    <property type="entry name" value="30S RIBOSOMAL PROTEIN S2 PROKARYOTIC AND ORGANELLAR"/>
    <property type="match status" value="1"/>
</dbReference>
<keyword evidence="3 5" id="KW-0687">Ribonucleoprotein</keyword>
<dbReference type="Pfam" id="PF00318">
    <property type="entry name" value="Ribosomal_S2"/>
    <property type="match status" value="1"/>
</dbReference>
<dbReference type="PATRIC" id="fig|167964.4.peg.720"/>
<feature type="compositionally biased region" description="Acidic residues" evidence="7">
    <location>
        <begin position="280"/>
        <end position="293"/>
    </location>
</feature>
<dbReference type="PANTHER" id="PTHR12534:SF0">
    <property type="entry name" value="SMALL RIBOSOMAL SUBUNIT PROTEIN US2M"/>
    <property type="match status" value="1"/>
</dbReference>
<keyword evidence="2 5" id="KW-0689">Ribosomal protein</keyword>
<dbReference type="InterPro" id="IPR001865">
    <property type="entry name" value="Ribosomal_uS2"/>
</dbReference>
<reference evidence="8 9" key="1">
    <citation type="journal article" date="2015" name="MBio">
        <title>Genome-Resolved Metagenomic Analysis Reveals Roles for Candidate Phyla and Other Microbial Community Members in Biogeochemical Transformations in Oil Reservoirs.</title>
        <authorList>
            <person name="Hu P."/>
            <person name="Tom L."/>
            <person name="Singh A."/>
            <person name="Thomas B.C."/>
            <person name="Baker B.J."/>
            <person name="Piceno Y.M."/>
            <person name="Andersen G.L."/>
            <person name="Banfield J.F."/>
        </authorList>
    </citation>
    <scope>NUCLEOTIDE SEQUENCE [LARGE SCALE GENOMIC DNA]</scope>
    <source>
        <strain evidence="8">46_16</strain>
    </source>
</reference>
<dbReference type="Gene3D" id="1.10.287.610">
    <property type="entry name" value="Helix hairpin bin"/>
    <property type="match status" value="1"/>
</dbReference>
<evidence type="ECO:0000313" key="9">
    <source>
        <dbReference type="Proteomes" id="UP000064249"/>
    </source>
</evidence>
<dbReference type="FunFam" id="1.10.287.610:FF:000001">
    <property type="entry name" value="30S ribosomal protein S2"/>
    <property type="match status" value="1"/>
</dbReference>
<dbReference type="GO" id="GO:0022627">
    <property type="term" value="C:cytosolic small ribosomal subunit"/>
    <property type="evidence" value="ECO:0007669"/>
    <property type="project" value="TreeGrafter"/>
</dbReference>
<evidence type="ECO:0000256" key="1">
    <source>
        <dbReference type="ARBA" id="ARBA00006242"/>
    </source>
</evidence>
<dbReference type="InterPro" id="IPR018130">
    <property type="entry name" value="Ribosomal_uS2_CS"/>
</dbReference>
<gene>
    <name evidence="5" type="primary">rpsB</name>
    <name evidence="8" type="ORF">XD73_0929</name>
</gene>
<dbReference type="SUPFAM" id="SSF52313">
    <property type="entry name" value="Ribosomal protein S2"/>
    <property type="match status" value="1"/>
</dbReference>
<evidence type="ECO:0000256" key="2">
    <source>
        <dbReference type="ARBA" id="ARBA00022980"/>
    </source>
</evidence>
<dbReference type="PRINTS" id="PR00395">
    <property type="entry name" value="RIBOSOMALS2"/>
</dbReference>
<proteinExistence type="inferred from homology"/>
<sequence length="293" mass="33192">MSANVSMKSLLESGVHFGHRTNKWNPLMKSYIFTERNGIHIIDLQQTVKYLDKAYDVVRDLVAEGGTVLFVGTKRQAQETIQVESERCGMPYVTQRWLPGTLTNWTTIYQRILELDTLEKKRETGQFDKLVKKEILMIDRRIERLLKNLSGIRHMKTLPDMLFVVDVMREYTAVHEANLRGIPVLSLVDTNCDPSGVDYIIPANDDAIRAIKLLVGKMADAVLEGKDMRKEEEELDEAAMMEGAADAESARRKVVLEEEISDEELLGASTLAKLTGNKADDDDNDDTDDEEEN</sequence>
<protein>
    <recommendedName>
        <fullName evidence="4 5">Small ribosomal subunit protein uS2</fullName>
    </recommendedName>
</protein>
<dbReference type="EMBL" id="LGFU01000057">
    <property type="protein sequence ID" value="KUK46196.1"/>
    <property type="molecule type" value="Genomic_DNA"/>
</dbReference>
<dbReference type="AlphaFoldDB" id="A0A117LGP6"/>
<evidence type="ECO:0000256" key="3">
    <source>
        <dbReference type="ARBA" id="ARBA00023274"/>
    </source>
</evidence>
<evidence type="ECO:0000256" key="6">
    <source>
        <dbReference type="RuleBase" id="RU003631"/>
    </source>
</evidence>
<comment type="caution">
    <text evidence="8">The sequence shown here is derived from an EMBL/GenBank/DDBJ whole genome shotgun (WGS) entry which is preliminary data.</text>
</comment>
<evidence type="ECO:0000313" key="8">
    <source>
        <dbReference type="EMBL" id="KUK46196.1"/>
    </source>
</evidence>
<dbReference type="PROSITE" id="PS00963">
    <property type="entry name" value="RIBOSOMAL_S2_2"/>
    <property type="match status" value="1"/>
</dbReference>
<comment type="similarity">
    <text evidence="1 5 6">Belongs to the universal ribosomal protein uS2 family.</text>
</comment>
<name>A0A117LGP6_9CHLR</name>
<dbReference type="InterPro" id="IPR023591">
    <property type="entry name" value="Ribosomal_uS2_flav_dom_sf"/>
</dbReference>
<dbReference type="NCBIfam" id="TIGR01011">
    <property type="entry name" value="rpsB_bact"/>
    <property type="match status" value="1"/>
</dbReference>
<dbReference type="GO" id="GO:0003735">
    <property type="term" value="F:structural constituent of ribosome"/>
    <property type="evidence" value="ECO:0007669"/>
    <property type="project" value="InterPro"/>
</dbReference>
<dbReference type="PROSITE" id="PS00962">
    <property type="entry name" value="RIBOSOMAL_S2_1"/>
    <property type="match status" value="1"/>
</dbReference>
<feature type="region of interest" description="Disordered" evidence="7">
    <location>
        <begin position="267"/>
        <end position="293"/>
    </location>
</feature>
<dbReference type="CDD" id="cd01425">
    <property type="entry name" value="RPS2"/>
    <property type="match status" value="1"/>
</dbReference>
<evidence type="ECO:0000256" key="7">
    <source>
        <dbReference type="SAM" id="MobiDB-lite"/>
    </source>
</evidence>
<dbReference type="Proteomes" id="UP000064249">
    <property type="component" value="Unassembled WGS sequence"/>
</dbReference>